<name>A0ABT8AI03_9HYPH</name>
<keyword evidence="2" id="KW-1185">Reference proteome</keyword>
<protein>
    <submittedName>
        <fullName evidence="1">Uncharacterized protein</fullName>
    </submittedName>
</protein>
<comment type="caution">
    <text evidence="1">The sequence shown here is derived from an EMBL/GenBank/DDBJ whole genome shotgun (WGS) entry which is preliminary data.</text>
</comment>
<dbReference type="RefSeq" id="WP_238293647.1">
    <property type="nucleotide sequence ID" value="NZ_BPQS01000074.1"/>
</dbReference>
<gene>
    <name evidence="1" type="ORF">QWZ18_01470</name>
</gene>
<proteinExistence type="predicted"/>
<dbReference type="Proteomes" id="UP001244297">
    <property type="component" value="Unassembled WGS sequence"/>
</dbReference>
<sequence>MTAASILALVESIERHGSDAPAAIAFRTALTRKGREAHLAGGSATLDAIQREIVTADPRRAVARTTILAAAWSGITERGR</sequence>
<accession>A0ABT8AI03</accession>
<evidence type="ECO:0000313" key="1">
    <source>
        <dbReference type="EMBL" id="MDN3569290.1"/>
    </source>
</evidence>
<evidence type="ECO:0000313" key="2">
    <source>
        <dbReference type="Proteomes" id="UP001244297"/>
    </source>
</evidence>
<reference evidence="2" key="1">
    <citation type="journal article" date="2019" name="Int. J. Syst. Evol. Microbiol.">
        <title>The Global Catalogue of Microorganisms (GCM) 10K type strain sequencing project: providing services to taxonomists for standard genome sequencing and annotation.</title>
        <authorList>
            <consortium name="The Broad Institute Genomics Platform"/>
            <consortium name="The Broad Institute Genome Sequencing Center for Infectious Disease"/>
            <person name="Wu L."/>
            <person name="Ma J."/>
        </authorList>
    </citation>
    <scope>NUCLEOTIDE SEQUENCE [LARGE SCALE GENOMIC DNA]</scope>
    <source>
        <strain evidence="2">CECT 7806</strain>
    </source>
</reference>
<organism evidence="1 2">
    <name type="scientific">Methylobacterium longum</name>
    <dbReference type="NCBI Taxonomy" id="767694"/>
    <lineage>
        <taxon>Bacteria</taxon>
        <taxon>Pseudomonadati</taxon>
        <taxon>Pseudomonadota</taxon>
        <taxon>Alphaproteobacteria</taxon>
        <taxon>Hyphomicrobiales</taxon>
        <taxon>Methylobacteriaceae</taxon>
        <taxon>Methylobacterium</taxon>
    </lineage>
</organism>
<dbReference type="EMBL" id="JAUFPT010000003">
    <property type="protein sequence ID" value="MDN3569290.1"/>
    <property type="molecule type" value="Genomic_DNA"/>
</dbReference>